<proteinExistence type="predicted"/>
<dbReference type="AlphaFoldDB" id="A0AAE1GWD4"/>
<feature type="region of interest" description="Disordered" evidence="1">
    <location>
        <begin position="1"/>
        <end position="23"/>
    </location>
</feature>
<gene>
    <name evidence="2" type="ORF">KUF71_020369</name>
</gene>
<evidence type="ECO:0000313" key="3">
    <source>
        <dbReference type="Proteomes" id="UP001219518"/>
    </source>
</evidence>
<evidence type="ECO:0000313" key="2">
    <source>
        <dbReference type="EMBL" id="KAK3910555.1"/>
    </source>
</evidence>
<dbReference type="EMBL" id="JAHWGI010000179">
    <property type="protein sequence ID" value="KAK3910555.1"/>
    <property type="molecule type" value="Genomic_DNA"/>
</dbReference>
<organism evidence="2 3">
    <name type="scientific">Frankliniella fusca</name>
    <dbReference type="NCBI Taxonomy" id="407009"/>
    <lineage>
        <taxon>Eukaryota</taxon>
        <taxon>Metazoa</taxon>
        <taxon>Ecdysozoa</taxon>
        <taxon>Arthropoda</taxon>
        <taxon>Hexapoda</taxon>
        <taxon>Insecta</taxon>
        <taxon>Pterygota</taxon>
        <taxon>Neoptera</taxon>
        <taxon>Paraneoptera</taxon>
        <taxon>Thysanoptera</taxon>
        <taxon>Terebrantia</taxon>
        <taxon>Thripoidea</taxon>
        <taxon>Thripidae</taxon>
        <taxon>Frankliniella</taxon>
    </lineage>
</organism>
<reference evidence="2" key="2">
    <citation type="journal article" date="2023" name="BMC Genomics">
        <title>Pest status, molecular evolution, and epigenetic factors derived from the genome assembly of Frankliniella fusca, a thysanopteran phytovirus vector.</title>
        <authorList>
            <person name="Catto M.A."/>
            <person name="Labadie P.E."/>
            <person name="Jacobson A.L."/>
            <person name="Kennedy G.G."/>
            <person name="Srinivasan R."/>
            <person name="Hunt B.G."/>
        </authorList>
    </citation>
    <scope>NUCLEOTIDE SEQUENCE</scope>
    <source>
        <strain evidence="2">PL_HMW_Pooled</strain>
    </source>
</reference>
<dbReference type="Proteomes" id="UP001219518">
    <property type="component" value="Unassembled WGS sequence"/>
</dbReference>
<keyword evidence="3" id="KW-1185">Reference proteome</keyword>
<protein>
    <submittedName>
        <fullName evidence="2">Propionyl-CoA carboxylase, biotin carboxylase and biotin-carboxyl carrier subunit</fullName>
    </submittedName>
</protein>
<accession>A0AAE1GWD4</accession>
<reference evidence="2" key="1">
    <citation type="submission" date="2021-07" db="EMBL/GenBank/DDBJ databases">
        <authorList>
            <person name="Catto M.A."/>
            <person name="Jacobson A."/>
            <person name="Kennedy G."/>
            <person name="Labadie P."/>
            <person name="Hunt B.G."/>
            <person name="Srinivasan R."/>
        </authorList>
    </citation>
    <scope>NUCLEOTIDE SEQUENCE</scope>
    <source>
        <strain evidence="2">PL_HMW_Pooled</strain>
        <tissue evidence="2">Head</tissue>
    </source>
</reference>
<sequence>MAVAYVGNGRDPQVRQGGKRESDLLNQTAGLPIYPAVSSPAPASSLTRAVPSVCCTELADHVDHKPLALSRP</sequence>
<evidence type="ECO:0000256" key="1">
    <source>
        <dbReference type="SAM" id="MobiDB-lite"/>
    </source>
</evidence>
<name>A0AAE1GWD4_9NEOP</name>
<comment type="caution">
    <text evidence="2">The sequence shown here is derived from an EMBL/GenBank/DDBJ whole genome shotgun (WGS) entry which is preliminary data.</text>
</comment>